<name>A0A3B0YP23_9ZZZZ</name>
<dbReference type="Gene3D" id="1.10.10.410">
    <property type="match status" value="1"/>
</dbReference>
<dbReference type="InterPro" id="IPR019004">
    <property type="entry name" value="YqeY/Aim41"/>
</dbReference>
<gene>
    <name evidence="1" type="ORF">MNBD_GAMMA14-1476</name>
</gene>
<proteinExistence type="predicted"/>
<organism evidence="1">
    <name type="scientific">hydrothermal vent metagenome</name>
    <dbReference type="NCBI Taxonomy" id="652676"/>
    <lineage>
        <taxon>unclassified sequences</taxon>
        <taxon>metagenomes</taxon>
        <taxon>ecological metagenomes</taxon>
    </lineage>
</organism>
<dbReference type="PANTHER" id="PTHR28055">
    <property type="entry name" value="ALTERED INHERITANCE OF MITOCHONDRIA PROTEIN 41, MITOCHONDRIAL"/>
    <property type="match status" value="1"/>
</dbReference>
<dbReference type="Gene3D" id="1.10.1510.10">
    <property type="entry name" value="Uncharacterised protein YqeY/AIM41 PF09424, N-terminal domain"/>
    <property type="match status" value="1"/>
</dbReference>
<dbReference type="PANTHER" id="PTHR28055:SF1">
    <property type="entry name" value="ALTERED INHERITANCE OF MITOCHONDRIA PROTEIN 41, MITOCHONDRIAL"/>
    <property type="match status" value="1"/>
</dbReference>
<evidence type="ECO:0000313" key="1">
    <source>
        <dbReference type="EMBL" id="VAW82598.1"/>
    </source>
</evidence>
<dbReference type="InterPro" id="IPR023168">
    <property type="entry name" value="GatB_Yqey_C_2"/>
</dbReference>
<accession>A0A3B0YP23</accession>
<dbReference type="AlphaFoldDB" id="A0A3B0YP23"/>
<dbReference type="InterPro" id="IPR003789">
    <property type="entry name" value="Asn/Gln_tRNA_amidoTrase-B-like"/>
</dbReference>
<dbReference type="SUPFAM" id="SSF89095">
    <property type="entry name" value="GatB/YqeY motif"/>
    <property type="match status" value="1"/>
</dbReference>
<dbReference type="EMBL" id="UOFM01000477">
    <property type="protein sequence ID" value="VAW82598.1"/>
    <property type="molecule type" value="Genomic_DNA"/>
</dbReference>
<sequence length="148" mass="16432">MALRDTLQQDMKTALRGGDKPKLGVVRLILAAVKQREVDERIELDDAQITVVLDKMSKQRRDSLEQYEKAGREDLAAQERFELDVIKTYLPEQLDEAEIDQLINAAIETTGASSMKDMGKVMGQLKDKLQGRADMGAVSGKIKAKLSG</sequence>
<dbReference type="Pfam" id="PF09424">
    <property type="entry name" value="YqeY"/>
    <property type="match status" value="1"/>
</dbReference>
<reference evidence="1" key="1">
    <citation type="submission" date="2018-06" db="EMBL/GenBank/DDBJ databases">
        <authorList>
            <person name="Zhirakovskaya E."/>
        </authorList>
    </citation>
    <scope>NUCLEOTIDE SEQUENCE</scope>
</reference>
<dbReference type="InterPro" id="IPR042184">
    <property type="entry name" value="YqeY/Aim41_N"/>
</dbReference>
<protein>
    <submittedName>
        <fullName evidence="1">Transamidase GatB domain protein</fullName>
    </submittedName>
</protein>
<dbReference type="GO" id="GO:0016884">
    <property type="term" value="F:carbon-nitrogen ligase activity, with glutamine as amido-N-donor"/>
    <property type="evidence" value="ECO:0007669"/>
    <property type="project" value="InterPro"/>
</dbReference>